<organism evidence="2 3">
    <name type="scientific">Emiliania huxleyi (strain CCMP1516)</name>
    <dbReference type="NCBI Taxonomy" id="280463"/>
    <lineage>
        <taxon>Eukaryota</taxon>
        <taxon>Haptista</taxon>
        <taxon>Haptophyta</taxon>
        <taxon>Prymnesiophyceae</taxon>
        <taxon>Isochrysidales</taxon>
        <taxon>Noelaerhabdaceae</taxon>
        <taxon>Emiliania</taxon>
    </lineage>
</organism>
<dbReference type="RefSeq" id="XP_005777584.1">
    <property type="nucleotide sequence ID" value="XM_005777527.1"/>
</dbReference>
<dbReference type="KEGG" id="ehx:EMIHUDRAFT_450465"/>
<feature type="chain" id="PRO_5044262378" evidence="1">
    <location>
        <begin position="21"/>
        <end position="214"/>
    </location>
</feature>
<evidence type="ECO:0000256" key="1">
    <source>
        <dbReference type="SAM" id="SignalP"/>
    </source>
</evidence>
<dbReference type="Proteomes" id="UP000013827">
    <property type="component" value="Unassembled WGS sequence"/>
</dbReference>
<dbReference type="GeneID" id="17270701"/>
<dbReference type="PaxDb" id="2903-EOD25155"/>
<sequence>MARPLLTHNLVALLVGIATAALLLGLALVQQQPVETRQAAAPQALAASPAAADVPILRLWRRPCPGGRAGFACDVQWDLQDRFLPEGSRWLSEWRSVRGAATQCQRGFFTALAARMTAERGLARMTAEHWLAEWDEQPFRIAATPPRTIGKMAHTLASTRQPMVPGERYVPLPQPGFRWNVLDYGGPNTISSPLRNSRRCGDLGVALAMPVAAP</sequence>
<keyword evidence="1" id="KW-0732">Signal</keyword>
<keyword evidence="3" id="KW-1185">Reference proteome</keyword>
<dbReference type="AlphaFoldDB" id="A0A0D3JNS0"/>
<protein>
    <submittedName>
        <fullName evidence="2">Uncharacterized protein</fullName>
    </submittedName>
</protein>
<dbReference type="HOGENOM" id="CLU_112238_0_0_1"/>
<reference evidence="2" key="2">
    <citation type="submission" date="2024-10" db="UniProtKB">
        <authorList>
            <consortium name="EnsemblProtists"/>
        </authorList>
    </citation>
    <scope>IDENTIFICATION</scope>
</reference>
<dbReference type="EnsemblProtists" id="EOD25155">
    <property type="protein sequence ID" value="EOD25155"/>
    <property type="gene ID" value="EMIHUDRAFT_450465"/>
</dbReference>
<accession>A0A0D3JNS0</accession>
<evidence type="ECO:0000313" key="3">
    <source>
        <dbReference type="Proteomes" id="UP000013827"/>
    </source>
</evidence>
<name>A0A0D3JNS0_EMIH1</name>
<reference evidence="3" key="1">
    <citation type="journal article" date="2013" name="Nature">
        <title>Pan genome of the phytoplankton Emiliania underpins its global distribution.</title>
        <authorList>
            <person name="Read B.A."/>
            <person name="Kegel J."/>
            <person name="Klute M.J."/>
            <person name="Kuo A."/>
            <person name="Lefebvre S.C."/>
            <person name="Maumus F."/>
            <person name="Mayer C."/>
            <person name="Miller J."/>
            <person name="Monier A."/>
            <person name="Salamov A."/>
            <person name="Young J."/>
            <person name="Aguilar M."/>
            <person name="Claverie J.M."/>
            <person name="Frickenhaus S."/>
            <person name="Gonzalez K."/>
            <person name="Herman E.K."/>
            <person name="Lin Y.C."/>
            <person name="Napier J."/>
            <person name="Ogata H."/>
            <person name="Sarno A.F."/>
            <person name="Shmutz J."/>
            <person name="Schroeder D."/>
            <person name="de Vargas C."/>
            <person name="Verret F."/>
            <person name="von Dassow P."/>
            <person name="Valentin K."/>
            <person name="Van de Peer Y."/>
            <person name="Wheeler G."/>
            <person name="Dacks J.B."/>
            <person name="Delwiche C.F."/>
            <person name="Dyhrman S.T."/>
            <person name="Glockner G."/>
            <person name="John U."/>
            <person name="Richards T."/>
            <person name="Worden A.Z."/>
            <person name="Zhang X."/>
            <person name="Grigoriev I.V."/>
            <person name="Allen A.E."/>
            <person name="Bidle K."/>
            <person name="Borodovsky M."/>
            <person name="Bowler C."/>
            <person name="Brownlee C."/>
            <person name="Cock J.M."/>
            <person name="Elias M."/>
            <person name="Gladyshev V.N."/>
            <person name="Groth M."/>
            <person name="Guda C."/>
            <person name="Hadaegh A."/>
            <person name="Iglesias-Rodriguez M.D."/>
            <person name="Jenkins J."/>
            <person name="Jones B.M."/>
            <person name="Lawson T."/>
            <person name="Leese F."/>
            <person name="Lindquist E."/>
            <person name="Lobanov A."/>
            <person name="Lomsadze A."/>
            <person name="Malik S.B."/>
            <person name="Marsh M.E."/>
            <person name="Mackinder L."/>
            <person name="Mock T."/>
            <person name="Mueller-Roeber B."/>
            <person name="Pagarete A."/>
            <person name="Parker M."/>
            <person name="Probert I."/>
            <person name="Quesneville H."/>
            <person name="Raines C."/>
            <person name="Rensing S.A."/>
            <person name="Riano-Pachon D.M."/>
            <person name="Richier S."/>
            <person name="Rokitta S."/>
            <person name="Shiraiwa Y."/>
            <person name="Soanes D.M."/>
            <person name="van der Giezen M."/>
            <person name="Wahlund T.M."/>
            <person name="Williams B."/>
            <person name="Wilson W."/>
            <person name="Wolfe G."/>
            <person name="Wurch L.L."/>
        </authorList>
    </citation>
    <scope>NUCLEOTIDE SEQUENCE</scope>
</reference>
<evidence type="ECO:0000313" key="2">
    <source>
        <dbReference type="EnsemblProtists" id="EOD25155"/>
    </source>
</evidence>
<proteinExistence type="predicted"/>
<feature type="signal peptide" evidence="1">
    <location>
        <begin position="1"/>
        <end position="20"/>
    </location>
</feature>